<evidence type="ECO:0000256" key="4">
    <source>
        <dbReference type="ARBA" id="ARBA00023015"/>
    </source>
</evidence>
<evidence type="ECO:0000259" key="12">
    <source>
        <dbReference type="Pfam" id="PF20719"/>
    </source>
</evidence>
<dbReference type="GO" id="GO:0016592">
    <property type="term" value="C:mediator complex"/>
    <property type="evidence" value="ECO:0007669"/>
    <property type="project" value="InterPro"/>
</dbReference>
<feature type="compositionally biased region" description="Low complexity" evidence="10">
    <location>
        <begin position="109"/>
        <end position="127"/>
    </location>
</feature>
<dbReference type="AlphaFoldDB" id="A0A9P8AJ03"/>
<dbReference type="GO" id="GO:0045893">
    <property type="term" value="P:positive regulation of DNA-templated transcription"/>
    <property type="evidence" value="ECO:0007669"/>
    <property type="project" value="TreeGrafter"/>
</dbReference>
<keyword evidence="5 9" id="KW-0010">Activator</keyword>
<dbReference type="Pfam" id="PF11635">
    <property type="entry name" value="Med16_N"/>
    <property type="match status" value="1"/>
</dbReference>
<evidence type="ECO:0000313" key="13">
    <source>
        <dbReference type="EMBL" id="KAG7194953.1"/>
    </source>
</evidence>
<dbReference type="OrthoDB" id="4139168at2759"/>
<accession>A0A9P8AJ03</accession>
<sequence length="976" mass="109420">MSILVPPINVKPKIESSNGGKSLANISHLEWLTLNTELAVADSHGNFFLLLSGVSLLNPKNLLLSGNGTGISETPASKSTGNGSGAITGTGTGTNGHLNGDIKRPVGKSTINNSTSTTVTSNGKSSTDQSKPNINQPTYEYTTFSHMELIYRDLNPNTEDETNSEGFVAFKWLPTEKTHPTSKPATLIQSESDAGKVSYNYGAHQYTPKGVAHPIGTKQACVALRRNGEFVMYYQGEHKVEYHKLSVALEEPGTCAFEHAGIGFVDKNTIAVCAYDLYSDKINSYLIKVDWGFLVQSADRQKHDPLYSTPLANQTSPSLKKSKIESTMCISRIMITEDNDEITTTLTSIDLLNPSYDSNSRLEVLITYEVHNGTETNSTIYNYRLQDQCEIISNSFLDLGIRKGVSKPENSPKTVDYGLILQHKWKRRGKIQRIEPYFLDTFFLVIYTNGKIDIVERDGMKLVELDNGDVPPKSISILQQAGFQFPAINNPDNCDLILGVSPTGLSIVYVKVGKNNNNNYLELALIEKNKFLDSSDTNFTITAAAFATCHSFCCYTTTSGEDLILLIQSEVLRIRNNNTDTSIEPYKKSQDFADSVLKASHLAINFYVSNYHKESVDRLVQNPALQRLLSLQLLLGEMDDKNRLVKDIAWSILNLRSSRLGIAFLLSGIYKQMTKRKPSDDTLEDSTYRAEFIMSLMGNAKFLIDFFIYINQELVHLCIQRKSKTKSQLTMENSIALPMLICRVPRLILMYALNSVMKTCEQFKKIHQELMESNKLFSPMKEALNRYFTICTFPPIVFSLFEQFLRECDALVTKEFNVQDQLTAEQDLICKGKLSSEAHNVANAVLDRFSTYVNRDNRVSEQFFYDVDWLGIGICNDKFYVDSLKVSTTSLYVPTSMNSFPIYRLQQSPTQCFDALRKVGIDMSKSKIRKCSKCRGISLATDPVIYELSHPIGLWTVHFQRMCICGGVWVHSGDPI</sequence>
<feature type="compositionally biased region" description="Gly residues" evidence="10">
    <location>
        <begin position="82"/>
        <end position="94"/>
    </location>
</feature>
<dbReference type="InterPro" id="IPR048339">
    <property type="entry name" value="Mediator_Med16_C"/>
</dbReference>
<dbReference type="Pfam" id="PF20719">
    <property type="entry name" value="Med16_C"/>
    <property type="match status" value="1"/>
</dbReference>
<keyword evidence="6 9" id="KW-0804">Transcription</keyword>
<keyword evidence="14" id="KW-1185">Reference proteome</keyword>
<evidence type="ECO:0000259" key="11">
    <source>
        <dbReference type="Pfam" id="PF11635"/>
    </source>
</evidence>
<evidence type="ECO:0000256" key="2">
    <source>
        <dbReference type="ARBA" id="ARBA00006543"/>
    </source>
</evidence>
<evidence type="ECO:0000256" key="10">
    <source>
        <dbReference type="SAM" id="MobiDB-lite"/>
    </source>
</evidence>
<comment type="function">
    <text evidence="9">Component of the Mediator complex, a coactivator involved in the regulated transcription of nearly all RNA polymerase II-dependent genes. Mediator functions as a bridge to convey information from gene-specific regulatory proteins to the basal RNA polymerase II transcription machinery. Mediator is recruited to promoters by direct interactions with regulatory proteins and serves as a scaffold for the assembly of a functional preinitiation complex with RNA polymerase II and the general transcription factors.</text>
</comment>
<evidence type="ECO:0000313" key="14">
    <source>
        <dbReference type="Proteomes" id="UP000790833"/>
    </source>
</evidence>
<comment type="subcellular location">
    <subcellularLocation>
        <location evidence="1 9">Nucleus</location>
    </subcellularLocation>
</comment>
<dbReference type="PANTHER" id="PTHR13224">
    <property type="entry name" value="THYROID HORMONE RECEPTOR-ASSOCIATED PROTEIN-RELATED"/>
    <property type="match status" value="1"/>
</dbReference>
<name>A0A9P8AJ03_9ASCO</name>
<evidence type="ECO:0000256" key="6">
    <source>
        <dbReference type="ARBA" id="ARBA00023163"/>
    </source>
</evidence>
<evidence type="ECO:0000256" key="8">
    <source>
        <dbReference type="ARBA" id="ARBA00032015"/>
    </source>
</evidence>
<dbReference type="Proteomes" id="UP000790833">
    <property type="component" value="Unassembled WGS sequence"/>
</dbReference>
<keyword evidence="4 9" id="KW-0805">Transcription regulation</keyword>
<evidence type="ECO:0000256" key="1">
    <source>
        <dbReference type="ARBA" id="ARBA00004123"/>
    </source>
</evidence>
<feature type="domain" description="Mediator complex subunit 16 C-terminal" evidence="12">
    <location>
        <begin position="852"/>
        <end position="970"/>
    </location>
</feature>
<dbReference type="RefSeq" id="XP_043050500.1">
    <property type="nucleotide sequence ID" value="XM_043194749.1"/>
</dbReference>
<dbReference type="InterPro" id="IPR048338">
    <property type="entry name" value="Mediator_Med16"/>
</dbReference>
<dbReference type="GeneID" id="66117437"/>
<dbReference type="PANTHER" id="PTHR13224:SF6">
    <property type="entry name" value="MEDIATOR OF RNA POLYMERASE II TRANSCRIPTION SUBUNIT 16"/>
    <property type="match status" value="1"/>
</dbReference>
<gene>
    <name evidence="13" type="primary">SIN4</name>
    <name evidence="9" type="synonym">MED16</name>
    <name evidence="13" type="ORF">KQ657_004063</name>
</gene>
<organism evidence="13 14">
    <name type="scientific">Scheffersomyces spartinae</name>
    <dbReference type="NCBI Taxonomy" id="45513"/>
    <lineage>
        <taxon>Eukaryota</taxon>
        <taxon>Fungi</taxon>
        <taxon>Dikarya</taxon>
        <taxon>Ascomycota</taxon>
        <taxon>Saccharomycotina</taxon>
        <taxon>Pichiomycetes</taxon>
        <taxon>Debaryomycetaceae</taxon>
        <taxon>Scheffersomyces</taxon>
    </lineage>
</organism>
<keyword evidence="7 9" id="KW-0539">Nucleus</keyword>
<comment type="subunit">
    <text evidence="9">Component of the Mediator complex.</text>
</comment>
<dbReference type="EMBL" id="JAHMUF010000005">
    <property type="protein sequence ID" value="KAG7194953.1"/>
    <property type="molecule type" value="Genomic_DNA"/>
</dbReference>
<protein>
    <recommendedName>
        <fullName evidence="3 9">Mediator of RNA polymerase II transcription subunit 16</fullName>
    </recommendedName>
    <alternativeName>
        <fullName evidence="8 9">Mediator complex subunit 16</fullName>
    </alternativeName>
</protein>
<feature type="region of interest" description="Disordered" evidence="10">
    <location>
        <begin position="73"/>
        <end position="136"/>
    </location>
</feature>
<evidence type="ECO:0000256" key="5">
    <source>
        <dbReference type="ARBA" id="ARBA00023159"/>
    </source>
</evidence>
<proteinExistence type="inferred from homology"/>
<reference evidence="13" key="1">
    <citation type="submission" date="2021-03" db="EMBL/GenBank/DDBJ databases">
        <authorList>
            <person name="Palmer J.M."/>
        </authorList>
    </citation>
    <scope>NUCLEOTIDE SEQUENCE</scope>
    <source>
        <strain evidence="13">ARV_011</strain>
    </source>
</reference>
<evidence type="ECO:0000256" key="3">
    <source>
        <dbReference type="ARBA" id="ARBA00019614"/>
    </source>
</evidence>
<evidence type="ECO:0000256" key="7">
    <source>
        <dbReference type="ARBA" id="ARBA00023242"/>
    </source>
</evidence>
<dbReference type="InterPro" id="IPR021665">
    <property type="entry name" value="Mediator_Med16_N"/>
</dbReference>
<comment type="caution">
    <text evidence="13">The sequence shown here is derived from an EMBL/GenBank/DDBJ whole genome shotgun (WGS) entry which is preliminary data.</text>
</comment>
<comment type="similarity">
    <text evidence="2 9">Belongs to the Mediator complex subunit 16 family.</text>
</comment>
<evidence type="ECO:0000256" key="9">
    <source>
        <dbReference type="RuleBase" id="RU364149"/>
    </source>
</evidence>
<feature type="domain" description="Mediator complex subunit Med16 N-terminal" evidence="11">
    <location>
        <begin position="164"/>
        <end position="488"/>
    </location>
</feature>